<evidence type="ECO:0000256" key="2">
    <source>
        <dbReference type="ARBA" id="ARBA00010961"/>
    </source>
</evidence>
<evidence type="ECO:0000313" key="7">
    <source>
        <dbReference type="EMBL" id="EDT37903.1"/>
    </source>
</evidence>
<organism evidence="7 8">
    <name type="scientific">Burkholderia ambifaria MEX-5</name>
    <dbReference type="NCBI Taxonomy" id="396597"/>
    <lineage>
        <taxon>Bacteria</taxon>
        <taxon>Pseudomonadati</taxon>
        <taxon>Pseudomonadota</taxon>
        <taxon>Betaproteobacteria</taxon>
        <taxon>Burkholderiales</taxon>
        <taxon>Burkholderiaceae</taxon>
        <taxon>Burkholderia</taxon>
        <taxon>Burkholderia cepacia complex</taxon>
    </lineage>
</organism>
<gene>
    <name evidence="7" type="ORF">BamMEX5DRAFT_6317</name>
</gene>
<reference evidence="7 8" key="1">
    <citation type="submission" date="2008-03" db="EMBL/GenBank/DDBJ databases">
        <title>Sequencing of the draft genome and assembly of Burkholderia ambifaria MEX-5.</title>
        <authorList>
            <consortium name="US DOE Joint Genome Institute (JGI-PGF)"/>
            <person name="Copeland A."/>
            <person name="Lucas S."/>
            <person name="Lapidus A."/>
            <person name="Glavina del Rio T."/>
            <person name="Dalin E."/>
            <person name="Tice H."/>
            <person name="Bruce D."/>
            <person name="Goodwin L."/>
            <person name="Pitluck S."/>
            <person name="Larimer F."/>
            <person name="Land M.L."/>
            <person name="Hauser L."/>
            <person name="Tiedje J."/>
            <person name="Richardson P."/>
        </authorList>
    </citation>
    <scope>NUCLEOTIDE SEQUENCE [LARGE SCALE GENOMIC DNA]</scope>
    <source>
        <strain evidence="7 8">MEX-5</strain>
    </source>
</reference>
<comment type="function">
    <text evidence="1 6">Required for the transposition of the insertion element.</text>
</comment>
<evidence type="ECO:0000256" key="5">
    <source>
        <dbReference type="ARBA" id="ARBA00023172"/>
    </source>
</evidence>
<dbReference type="InterPro" id="IPR001207">
    <property type="entry name" value="Transposase_mutator"/>
</dbReference>
<dbReference type="PANTHER" id="PTHR33217:SF9">
    <property type="entry name" value="MUTATOR FAMILY TRANSPOSASE"/>
    <property type="match status" value="1"/>
</dbReference>
<proteinExistence type="inferred from homology"/>
<dbReference type="AlphaFoldDB" id="B1TEV1"/>
<dbReference type="PATRIC" id="fig|396597.7.peg.1123"/>
<keyword evidence="6" id="KW-0814">Transposable element</keyword>
<accession>B1TEV1</accession>
<evidence type="ECO:0000256" key="1">
    <source>
        <dbReference type="ARBA" id="ARBA00002190"/>
    </source>
</evidence>
<comment type="caution">
    <text evidence="7">The sequence shown here is derived from an EMBL/GenBank/DDBJ whole genome shotgun (WGS) entry which is preliminary data.</text>
</comment>
<dbReference type="Pfam" id="PF00872">
    <property type="entry name" value="Transposase_mut"/>
    <property type="match status" value="1"/>
</dbReference>
<comment type="similarity">
    <text evidence="2 6">Belongs to the transposase mutator family.</text>
</comment>
<sequence>MSWLYRCGDMSKALGYCSQVRGGALPANAVIRWAGEFLAVACWIYWWVDGIHAGAHGVDFDRHVSLWGIVGVMPSGSKDRVAIVDGWRKLKYSWVKLPLDLKARVLRVGPLLNVRDGVMGLWAAFDEMFQQTRRQRCWCRKIGNVHTALPKSQQGKRKAAHAKVWSVATRVDAIRENISGLL</sequence>
<dbReference type="Proteomes" id="UP000004814">
    <property type="component" value="Unassembled WGS sequence"/>
</dbReference>
<evidence type="ECO:0000256" key="3">
    <source>
        <dbReference type="ARBA" id="ARBA00022578"/>
    </source>
</evidence>
<keyword evidence="3 6" id="KW-0815">Transposition</keyword>
<dbReference type="PANTHER" id="PTHR33217">
    <property type="entry name" value="TRANSPOSASE FOR INSERTION SEQUENCE ELEMENT IS1081"/>
    <property type="match status" value="1"/>
</dbReference>
<evidence type="ECO:0000256" key="6">
    <source>
        <dbReference type="RuleBase" id="RU365089"/>
    </source>
</evidence>
<name>B1TEV1_9BURK</name>
<keyword evidence="4 6" id="KW-0238">DNA-binding</keyword>
<evidence type="ECO:0000256" key="4">
    <source>
        <dbReference type="ARBA" id="ARBA00023125"/>
    </source>
</evidence>
<protein>
    <recommendedName>
        <fullName evidence="6">Mutator family transposase</fullName>
    </recommendedName>
</protein>
<dbReference type="GO" id="GO:0004803">
    <property type="term" value="F:transposase activity"/>
    <property type="evidence" value="ECO:0007669"/>
    <property type="project" value="UniProtKB-UniRule"/>
</dbReference>
<evidence type="ECO:0000313" key="8">
    <source>
        <dbReference type="Proteomes" id="UP000004814"/>
    </source>
</evidence>
<dbReference type="GO" id="GO:0006313">
    <property type="term" value="P:DNA transposition"/>
    <property type="evidence" value="ECO:0007669"/>
    <property type="project" value="UniProtKB-UniRule"/>
</dbReference>
<dbReference type="GO" id="GO:0003677">
    <property type="term" value="F:DNA binding"/>
    <property type="evidence" value="ECO:0007669"/>
    <property type="project" value="UniProtKB-UniRule"/>
</dbReference>
<dbReference type="EMBL" id="ABLK01000362">
    <property type="protein sequence ID" value="EDT37903.1"/>
    <property type="molecule type" value="Genomic_DNA"/>
</dbReference>
<keyword evidence="5 6" id="KW-0233">DNA recombination</keyword>